<keyword evidence="1" id="KW-0472">Membrane</keyword>
<feature type="transmembrane region" description="Helical" evidence="1">
    <location>
        <begin position="46"/>
        <end position="67"/>
    </location>
</feature>
<dbReference type="PANTHER" id="PTHR36305">
    <property type="entry name" value="PHOSPHATIDYLGLYCEROPHOSPHATASE A"/>
    <property type="match status" value="1"/>
</dbReference>
<name>A0A212KB10_9DELT</name>
<feature type="transmembrane region" description="Helical" evidence="1">
    <location>
        <begin position="128"/>
        <end position="150"/>
    </location>
</feature>
<dbReference type="GO" id="GO:0008962">
    <property type="term" value="F:phosphatidylglycerophosphatase activity"/>
    <property type="evidence" value="ECO:0007669"/>
    <property type="project" value="InterPro"/>
</dbReference>
<proteinExistence type="predicted"/>
<evidence type="ECO:0000259" key="2">
    <source>
        <dbReference type="Pfam" id="PF04608"/>
    </source>
</evidence>
<keyword evidence="1" id="KW-1133">Transmembrane helix</keyword>
<keyword evidence="1" id="KW-0812">Transmembrane</keyword>
<reference evidence="3" key="1">
    <citation type="submission" date="2016-04" db="EMBL/GenBank/DDBJ databases">
        <authorList>
            <person name="Evans L.H."/>
            <person name="Alamgir A."/>
            <person name="Owens N."/>
            <person name="Weber N.D."/>
            <person name="Virtaneva K."/>
            <person name="Barbian K."/>
            <person name="Babar A."/>
            <person name="Rosenke K."/>
        </authorList>
    </citation>
    <scope>NUCLEOTIDE SEQUENCE</scope>
    <source>
        <strain evidence="3">86</strain>
    </source>
</reference>
<dbReference type="Pfam" id="PF04608">
    <property type="entry name" value="PgpA"/>
    <property type="match status" value="1"/>
</dbReference>
<dbReference type="InterPro" id="IPR007686">
    <property type="entry name" value="YutG/PgpA"/>
</dbReference>
<dbReference type="CDD" id="cd06971">
    <property type="entry name" value="PgpA"/>
    <property type="match status" value="1"/>
</dbReference>
<dbReference type="SUPFAM" id="SSF101307">
    <property type="entry name" value="YutG-like"/>
    <property type="match status" value="1"/>
</dbReference>
<dbReference type="AlphaFoldDB" id="A0A212KB10"/>
<dbReference type="PIRSF" id="PIRSF006162">
    <property type="entry name" value="PgpA"/>
    <property type="match status" value="1"/>
</dbReference>
<evidence type="ECO:0000313" key="3">
    <source>
        <dbReference type="EMBL" id="SBW08873.1"/>
    </source>
</evidence>
<feature type="domain" description="YutG/PgpA" evidence="2">
    <location>
        <begin position="13"/>
        <end position="150"/>
    </location>
</feature>
<evidence type="ECO:0000256" key="1">
    <source>
        <dbReference type="SAM" id="Phobius"/>
    </source>
</evidence>
<feature type="transmembrane region" description="Helical" evidence="1">
    <location>
        <begin position="87"/>
        <end position="108"/>
    </location>
</feature>
<dbReference type="InterPro" id="IPR036681">
    <property type="entry name" value="PgpA-like_sf"/>
</dbReference>
<feature type="transmembrane region" description="Helical" evidence="1">
    <location>
        <begin position="21"/>
        <end position="40"/>
    </location>
</feature>
<sequence length="156" mass="16933">MHWRDRVILAFCRVEPAGLSPVMPGTCGSLVAAVLAPFVFMPLSFYGRAAALAALFVAGSIASTRAARLLGKKDPGEVVIDEVLGQWMTYAPFAALSWPGLFAGFVLFRLFDMTKPWPIKASEDWLPGGYGIMIDDALAAVYAVPCLWVLRMLLPL</sequence>
<dbReference type="GO" id="GO:0006655">
    <property type="term" value="P:phosphatidylglycerol biosynthetic process"/>
    <property type="evidence" value="ECO:0007669"/>
    <property type="project" value="UniProtKB-UniPathway"/>
</dbReference>
<protein>
    <submittedName>
        <fullName evidence="3">Phosphatidylglycerophosphatase A</fullName>
    </submittedName>
</protein>
<dbReference type="InterPro" id="IPR026037">
    <property type="entry name" value="PgpA"/>
</dbReference>
<dbReference type="EMBL" id="FLUQ01000005">
    <property type="protein sequence ID" value="SBW08873.1"/>
    <property type="molecule type" value="Genomic_DNA"/>
</dbReference>
<dbReference type="UniPathway" id="UPA00084">
    <property type="reaction ID" value="UER00504"/>
</dbReference>
<organism evidence="3">
    <name type="scientific">uncultured delta proteobacterium</name>
    <dbReference type="NCBI Taxonomy" id="34034"/>
    <lineage>
        <taxon>Bacteria</taxon>
        <taxon>Deltaproteobacteria</taxon>
        <taxon>environmental samples</taxon>
    </lineage>
</organism>
<dbReference type="PANTHER" id="PTHR36305:SF1">
    <property type="entry name" value="PHOSPHATIDYLGLYCEROPHOSPHATASE A"/>
    <property type="match status" value="1"/>
</dbReference>
<accession>A0A212KB10</accession>
<gene>
    <name evidence="3" type="ORF">KL86DPRO_50011</name>
</gene>